<dbReference type="NCBIfam" id="TIGR01444">
    <property type="entry name" value="fkbM_fam"/>
    <property type="match status" value="1"/>
</dbReference>
<dbReference type="InterPro" id="IPR006342">
    <property type="entry name" value="FkbM_mtfrase"/>
</dbReference>
<proteinExistence type="predicted"/>
<dbReference type="GO" id="GO:0032259">
    <property type="term" value="P:methylation"/>
    <property type="evidence" value="ECO:0007669"/>
    <property type="project" value="UniProtKB-KW"/>
</dbReference>
<dbReference type="RefSeq" id="WP_090768945.1">
    <property type="nucleotide sequence ID" value="NZ_FMZH01000005.1"/>
</dbReference>
<reference evidence="3" key="1">
    <citation type="submission" date="2016-10" db="EMBL/GenBank/DDBJ databases">
        <authorList>
            <person name="Varghese N."/>
            <person name="Submissions S."/>
        </authorList>
    </citation>
    <scope>NUCLEOTIDE SEQUENCE [LARGE SCALE GENOMIC DNA]</scope>
    <source>
        <strain evidence="3">DSM 18609</strain>
    </source>
</reference>
<dbReference type="Pfam" id="PF05050">
    <property type="entry name" value="Methyltransf_21"/>
    <property type="match status" value="1"/>
</dbReference>
<keyword evidence="2" id="KW-0808">Transferase</keyword>
<dbReference type="EMBL" id="FMZH01000005">
    <property type="protein sequence ID" value="SDD30066.1"/>
    <property type="molecule type" value="Genomic_DNA"/>
</dbReference>
<dbReference type="GO" id="GO:0008171">
    <property type="term" value="F:O-methyltransferase activity"/>
    <property type="evidence" value="ECO:0007669"/>
    <property type="project" value="TreeGrafter"/>
</dbReference>
<dbReference type="Gene3D" id="3.40.50.150">
    <property type="entry name" value="Vaccinia Virus protein VP39"/>
    <property type="match status" value="1"/>
</dbReference>
<name>A0A1G6TNK5_9SPHI</name>
<dbReference type="SUPFAM" id="SSF53335">
    <property type="entry name" value="S-adenosyl-L-methionine-dependent methyltransferases"/>
    <property type="match status" value="1"/>
</dbReference>
<protein>
    <submittedName>
        <fullName evidence="2">Methyltransferase, FkbM family</fullName>
    </submittedName>
</protein>
<dbReference type="InterPro" id="IPR029063">
    <property type="entry name" value="SAM-dependent_MTases_sf"/>
</dbReference>
<dbReference type="InterPro" id="IPR053188">
    <property type="entry name" value="FkbM_Methyltransferase"/>
</dbReference>
<dbReference type="PANTHER" id="PTHR36973">
    <property type="entry name" value="SLL1456 PROTEIN-RELATED"/>
    <property type="match status" value="1"/>
</dbReference>
<keyword evidence="2" id="KW-0489">Methyltransferase</keyword>
<evidence type="ECO:0000313" key="2">
    <source>
        <dbReference type="EMBL" id="SDD30066.1"/>
    </source>
</evidence>
<gene>
    <name evidence="2" type="ORF">SAMN04488024_10560</name>
</gene>
<evidence type="ECO:0000259" key="1">
    <source>
        <dbReference type="Pfam" id="PF05050"/>
    </source>
</evidence>
<organism evidence="2 3">
    <name type="scientific">Pedobacter soli</name>
    <dbReference type="NCBI Taxonomy" id="390242"/>
    <lineage>
        <taxon>Bacteria</taxon>
        <taxon>Pseudomonadati</taxon>
        <taxon>Bacteroidota</taxon>
        <taxon>Sphingobacteriia</taxon>
        <taxon>Sphingobacteriales</taxon>
        <taxon>Sphingobacteriaceae</taxon>
        <taxon>Pedobacter</taxon>
    </lineage>
</organism>
<dbReference type="PANTHER" id="PTHR36973:SF4">
    <property type="entry name" value="NODULATION PROTEIN"/>
    <property type="match status" value="1"/>
</dbReference>
<sequence>MKLIKNILRKLGFEIRRIDPFPIGSAMRPVGDMKRLLQDLKYRGLDCKSIIDVGAHVGSWSSMAHEIFPSAKFCLIEPQIVLEDIIKDFCSRVKGSIYFMLGAGEKMEEKLLTTYDDLAGASLLPHENQSLVKSGKQLLVKLISLDEIVKSEQFTVPELVKIDVQGFEIETLKGAEFLFGKTEVFIIEVSFYSFGDDIGFPVFSDIVNFMLAKDYVAYDFPGFLRRPYDGALAQCDICFVKRNGFLRNTNRWE</sequence>
<dbReference type="AlphaFoldDB" id="A0A1G6TNK5"/>
<feature type="domain" description="Methyltransferase FkbM" evidence="1">
    <location>
        <begin position="52"/>
        <end position="215"/>
    </location>
</feature>
<evidence type="ECO:0000313" key="3">
    <source>
        <dbReference type="Proteomes" id="UP000199455"/>
    </source>
</evidence>
<dbReference type="Proteomes" id="UP000199455">
    <property type="component" value="Unassembled WGS sequence"/>
</dbReference>
<keyword evidence="3" id="KW-1185">Reference proteome</keyword>
<accession>A0A1G6TNK5</accession>
<dbReference type="STRING" id="390242.SAMN04488024_10560"/>